<dbReference type="InterPro" id="IPR036047">
    <property type="entry name" value="F-box-like_dom_sf"/>
</dbReference>
<dbReference type="Proteomes" id="UP000800092">
    <property type="component" value="Unassembled WGS sequence"/>
</dbReference>
<evidence type="ECO:0000313" key="3">
    <source>
        <dbReference type="Proteomes" id="UP000800092"/>
    </source>
</evidence>
<dbReference type="Gene3D" id="1.20.1280.50">
    <property type="match status" value="1"/>
</dbReference>
<protein>
    <recommendedName>
        <fullName evidence="1">F-box domain-containing protein</fullName>
    </recommendedName>
</protein>
<accession>A0A6A6HPG3</accession>
<dbReference type="CDD" id="cd09917">
    <property type="entry name" value="F-box_SF"/>
    <property type="match status" value="1"/>
</dbReference>
<evidence type="ECO:0000313" key="2">
    <source>
        <dbReference type="EMBL" id="KAF2239749.1"/>
    </source>
</evidence>
<dbReference type="SUPFAM" id="SSF81383">
    <property type="entry name" value="F-box domain"/>
    <property type="match status" value="1"/>
</dbReference>
<organism evidence="2 3">
    <name type="scientific">Viridothelium virens</name>
    <name type="common">Speckled blister lichen</name>
    <name type="synonym">Trypethelium virens</name>
    <dbReference type="NCBI Taxonomy" id="1048519"/>
    <lineage>
        <taxon>Eukaryota</taxon>
        <taxon>Fungi</taxon>
        <taxon>Dikarya</taxon>
        <taxon>Ascomycota</taxon>
        <taxon>Pezizomycotina</taxon>
        <taxon>Dothideomycetes</taxon>
        <taxon>Dothideomycetes incertae sedis</taxon>
        <taxon>Trypetheliales</taxon>
        <taxon>Trypetheliaceae</taxon>
        <taxon>Viridothelium</taxon>
    </lineage>
</organism>
<feature type="domain" description="F-box" evidence="1">
    <location>
        <begin position="10"/>
        <end position="59"/>
    </location>
</feature>
<evidence type="ECO:0000259" key="1">
    <source>
        <dbReference type="PROSITE" id="PS50181"/>
    </source>
</evidence>
<gene>
    <name evidence="2" type="ORF">EV356DRAFT_499967</name>
</gene>
<dbReference type="SMART" id="SM00256">
    <property type="entry name" value="FBOX"/>
    <property type="match status" value="1"/>
</dbReference>
<dbReference type="EMBL" id="ML991772">
    <property type="protein sequence ID" value="KAF2239749.1"/>
    <property type="molecule type" value="Genomic_DNA"/>
</dbReference>
<sequence>MAAPKTAATRFSLNDLCDELLLNIFHYLDVPDLLTASRTSRRFRKLSTDPILHAQRRRLATQRLSVRLPARPPLSSLLPPSSTIYLTTTHVAARTLSRALVAIKLNRCLSRRPSAASLIDKGVLPKECFVREKAAGGDEAVRSGVAWGIVEARRRVERERVKDGLRVWVGRMAGKIQSGRVERTGCGVWSMVWRFSRGERGRRERERSARREEAIPGRSRVGGLRRFWEEIAEGQNSSP</sequence>
<reference evidence="2" key="1">
    <citation type="journal article" date="2020" name="Stud. Mycol.">
        <title>101 Dothideomycetes genomes: a test case for predicting lifestyles and emergence of pathogens.</title>
        <authorList>
            <person name="Haridas S."/>
            <person name="Albert R."/>
            <person name="Binder M."/>
            <person name="Bloem J."/>
            <person name="Labutti K."/>
            <person name="Salamov A."/>
            <person name="Andreopoulos B."/>
            <person name="Baker S."/>
            <person name="Barry K."/>
            <person name="Bills G."/>
            <person name="Bluhm B."/>
            <person name="Cannon C."/>
            <person name="Castanera R."/>
            <person name="Culley D."/>
            <person name="Daum C."/>
            <person name="Ezra D."/>
            <person name="Gonzalez J."/>
            <person name="Henrissat B."/>
            <person name="Kuo A."/>
            <person name="Liang C."/>
            <person name="Lipzen A."/>
            <person name="Lutzoni F."/>
            <person name="Magnuson J."/>
            <person name="Mondo S."/>
            <person name="Nolan M."/>
            <person name="Ohm R."/>
            <person name="Pangilinan J."/>
            <person name="Park H.-J."/>
            <person name="Ramirez L."/>
            <person name="Alfaro M."/>
            <person name="Sun H."/>
            <person name="Tritt A."/>
            <person name="Yoshinaga Y."/>
            <person name="Zwiers L.-H."/>
            <person name="Turgeon B."/>
            <person name="Goodwin S."/>
            <person name="Spatafora J."/>
            <person name="Crous P."/>
            <person name="Grigoriev I."/>
        </authorList>
    </citation>
    <scope>NUCLEOTIDE SEQUENCE</scope>
    <source>
        <strain evidence="2">Tuck. ex Michener</strain>
    </source>
</reference>
<proteinExistence type="predicted"/>
<dbReference type="InterPro" id="IPR001810">
    <property type="entry name" value="F-box_dom"/>
</dbReference>
<dbReference type="Pfam" id="PF12937">
    <property type="entry name" value="F-box-like"/>
    <property type="match status" value="1"/>
</dbReference>
<dbReference type="AlphaFoldDB" id="A0A6A6HPG3"/>
<keyword evidence="3" id="KW-1185">Reference proteome</keyword>
<name>A0A6A6HPG3_VIRVR</name>
<dbReference type="PROSITE" id="PS50181">
    <property type="entry name" value="FBOX"/>
    <property type="match status" value="1"/>
</dbReference>
<dbReference type="OrthoDB" id="3219396at2759"/>